<dbReference type="PANTHER" id="PTHR46237">
    <property type="entry name" value="CYTOCHROME B5 REDUCTASE 4 FAMILY MEMBER"/>
    <property type="match status" value="1"/>
</dbReference>
<keyword evidence="3 4" id="KW-0408">Iron</keyword>
<organism evidence="6 7">
    <name type="scientific">Sphenostylis stenocarpa</name>
    <dbReference type="NCBI Taxonomy" id="92480"/>
    <lineage>
        <taxon>Eukaryota</taxon>
        <taxon>Viridiplantae</taxon>
        <taxon>Streptophyta</taxon>
        <taxon>Embryophyta</taxon>
        <taxon>Tracheophyta</taxon>
        <taxon>Spermatophyta</taxon>
        <taxon>Magnoliopsida</taxon>
        <taxon>eudicotyledons</taxon>
        <taxon>Gunneridae</taxon>
        <taxon>Pentapetalae</taxon>
        <taxon>rosids</taxon>
        <taxon>fabids</taxon>
        <taxon>Fabales</taxon>
        <taxon>Fabaceae</taxon>
        <taxon>Papilionoideae</taxon>
        <taxon>50 kb inversion clade</taxon>
        <taxon>NPAAA clade</taxon>
        <taxon>indigoferoid/millettioid clade</taxon>
        <taxon>Phaseoleae</taxon>
        <taxon>Sphenostylis</taxon>
    </lineage>
</organism>
<dbReference type="InterPro" id="IPR001199">
    <property type="entry name" value="Cyt_B5-like_heme/steroid-bd"/>
</dbReference>
<dbReference type="PROSITE" id="PS50255">
    <property type="entry name" value="CYTOCHROME_B5_2"/>
    <property type="match status" value="1"/>
</dbReference>
<dbReference type="PANTHER" id="PTHR46237:SF1">
    <property type="entry name" value="CYTOCHROME B5 REDUCTASE 4"/>
    <property type="match status" value="1"/>
</dbReference>
<evidence type="ECO:0000259" key="5">
    <source>
        <dbReference type="PROSITE" id="PS50255"/>
    </source>
</evidence>
<dbReference type="EMBL" id="OY731399">
    <property type="protein sequence ID" value="CAJ1934213.1"/>
    <property type="molecule type" value="Genomic_DNA"/>
</dbReference>
<accession>A0AA86RYN6</accession>
<keyword evidence="1 4" id="KW-0349">Heme</keyword>
<dbReference type="Proteomes" id="UP001189624">
    <property type="component" value="Chromosome 2"/>
</dbReference>
<sequence>MDIDDDLAICQLECMGTESTTKFVPNQACKSLLLRAFSQWRDIEVLLRFQARSSLGEGVEIQSNKRLISMNEVSNHQKEGQMWTVLKGLVYNISPYVKFHPGGTAINSIASADILKKAEEKIAHLDSVSKNFQRGLYWSSYFVLDIHVGLFMLMPTIQVAA</sequence>
<dbReference type="InterPro" id="IPR018506">
    <property type="entry name" value="Cyt_B5_heme-BS"/>
</dbReference>
<dbReference type="GO" id="GO:0005737">
    <property type="term" value="C:cytoplasm"/>
    <property type="evidence" value="ECO:0007669"/>
    <property type="project" value="TreeGrafter"/>
</dbReference>
<keyword evidence="7" id="KW-1185">Reference proteome</keyword>
<evidence type="ECO:0000313" key="6">
    <source>
        <dbReference type="EMBL" id="CAJ1934213.1"/>
    </source>
</evidence>
<evidence type="ECO:0000256" key="1">
    <source>
        <dbReference type="ARBA" id="ARBA00022617"/>
    </source>
</evidence>
<dbReference type="Gene3D" id="3.10.120.10">
    <property type="entry name" value="Cytochrome b5-like heme/steroid binding domain"/>
    <property type="match status" value="1"/>
</dbReference>
<dbReference type="InterPro" id="IPR036400">
    <property type="entry name" value="Cyt_B5-like_heme/steroid_sf"/>
</dbReference>
<dbReference type="Pfam" id="PF00173">
    <property type="entry name" value="Cyt-b5"/>
    <property type="match status" value="1"/>
</dbReference>
<dbReference type="AlphaFoldDB" id="A0AA86RYN6"/>
<evidence type="ECO:0000313" key="7">
    <source>
        <dbReference type="Proteomes" id="UP001189624"/>
    </source>
</evidence>
<protein>
    <recommendedName>
        <fullName evidence="5">Cytochrome b5 heme-binding domain-containing protein</fullName>
    </recommendedName>
</protein>
<dbReference type="PROSITE" id="PS00191">
    <property type="entry name" value="CYTOCHROME_B5_1"/>
    <property type="match status" value="1"/>
</dbReference>
<gene>
    <name evidence="6" type="ORF">AYBTSS11_LOCUS6791</name>
</gene>
<reference evidence="6" key="1">
    <citation type="submission" date="2023-10" db="EMBL/GenBank/DDBJ databases">
        <authorList>
            <person name="Domelevo Entfellner J.-B."/>
        </authorList>
    </citation>
    <scope>NUCLEOTIDE SEQUENCE</scope>
</reference>
<dbReference type="InterPro" id="IPR051872">
    <property type="entry name" value="Cytochrome_b5/Flavoprotein_Rdt"/>
</dbReference>
<proteinExistence type="inferred from homology"/>
<dbReference type="Gramene" id="rna-AYBTSS11_LOCUS6791">
    <property type="protein sequence ID" value="CAJ1934213.1"/>
    <property type="gene ID" value="gene-AYBTSS11_LOCUS6791"/>
</dbReference>
<dbReference type="SMART" id="SM01117">
    <property type="entry name" value="Cyt-b5"/>
    <property type="match status" value="1"/>
</dbReference>
<keyword evidence="2 4" id="KW-0479">Metal-binding</keyword>
<evidence type="ECO:0000256" key="2">
    <source>
        <dbReference type="ARBA" id="ARBA00022723"/>
    </source>
</evidence>
<comment type="similarity">
    <text evidence="4">Belongs to the cytochrome b5 family.</text>
</comment>
<name>A0AA86RYN6_9FABA</name>
<evidence type="ECO:0000256" key="3">
    <source>
        <dbReference type="ARBA" id="ARBA00023004"/>
    </source>
</evidence>
<dbReference type="GO" id="GO:0004128">
    <property type="term" value="F:cytochrome-b5 reductase activity, acting on NAD(P)H"/>
    <property type="evidence" value="ECO:0007669"/>
    <property type="project" value="TreeGrafter"/>
</dbReference>
<dbReference type="GO" id="GO:0046872">
    <property type="term" value="F:metal ion binding"/>
    <property type="evidence" value="ECO:0007669"/>
    <property type="project" value="UniProtKB-UniRule"/>
</dbReference>
<dbReference type="SUPFAM" id="SSF55856">
    <property type="entry name" value="Cytochrome b5-like heme/steroid binding domain"/>
    <property type="match status" value="1"/>
</dbReference>
<evidence type="ECO:0000256" key="4">
    <source>
        <dbReference type="RuleBase" id="RU362121"/>
    </source>
</evidence>
<feature type="domain" description="Cytochrome b5 heme-binding" evidence="5">
    <location>
        <begin position="65"/>
        <end position="147"/>
    </location>
</feature>
<dbReference type="GO" id="GO:0020037">
    <property type="term" value="F:heme binding"/>
    <property type="evidence" value="ECO:0007669"/>
    <property type="project" value="UniProtKB-UniRule"/>
</dbReference>